<feature type="region of interest" description="Disordered" evidence="1">
    <location>
        <begin position="182"/>
        <end position="207"/>
    </location>
</feature>
<feature type="transmembrane region" description="Helical" evidence="2">
    <location>
        <begin position="103"/>
        <end position="126"/>
    </location>
</feature>
<evidence type="ECO:0000256" key="2">
    <source>
        <dbReference type="SAM" id="Phobius"/>
    </source>
</evidence>
<dbReference type="EMBL" id="JAQIZT010000011">
    <property type="protein sequence ID" value="KAJ6978396.1"/>
    <property type="molecule type" value="Genomic_DNA"/>
</dbReference>
<reference evidence="3" key="1">
    <citation type="journal article" date="2023" name="Mol. Ecol. Resour.">
        <title>Chromosome-level genome assembly of a triploid poplar Populus alba 'Berolinensis'.</title>
        <authorList>
            <person name="Chen S."/>
            <person name="Yu Y."/>
            <person name="Wang X."/>
            <person name="Wang S."/>
            <person name="Zhang T."/>
            <person name="Zhou Y."/>
            <person name="He R."/>
            <person name="Meng N."/>
            <person name="Wang Y."/>
            <person name="Liu W."/>
            <person name="Liu Z."/>
            <person name="Liu J."/>
            <person name="Guo Q."/>
            <person name="Huang H."/>
            <person name="Sederoff R.R."/>
            <person name="Wang G."/>
            <person name="Qu G."/>
            <person name="Chen S."/>
        </authorList>
    </citation>
    <scope>NUCLEOTIDE SEQUENCE</scope>
    <source>
        <strain evidence="3">SC-2020</strain>
    </source>
</reference>
<organism evidence="3 4">
    <name type="scientific">Populus alba x Populus x berolinensis</name>
    <dbReference type="NCBI Taxonomy" id="444605"/>
    <lineage>
        <taxon>Eukaryota</taxon>
        <taxon>Viridiplantae</taxon>
        <taxon>Streptophyta</taxon>
        <taxon>Embryophyta</taxon>
        <taxon>Tracheophyta</taxon>
        <taxon>Spermatophyta</taxon>
        <taxon>Magnoliopsida</taxon>
        <taxon>eudicotyledons</taxon>
        <taxon>Gunneridae</taxon>
        <taxon>Pentapetalae</taxon>
        <taxon>rosids</taxon>
        <taxon>fabids</taxon>
        <taxon>Malpighiales</taxon>
        <taxon>Salicaceae</taxon>
        <taxon>Saliceae</taxon>
        <taxon>Populus</taxon>
    </lineage>
</organism>
<keyword evidence="2" id="KW-1133">Transmembrane helix</keyword>
<comment type="caution">
    <text evidence="3">The sequence shown here is derived from an EMBL/GenBank/DDBJ whole genome shotgun (WGS) entry which is preliminary data.</text>
</comment>
<sequence length="466" mass="50133">MGTDEELKTSIGGWTMAVLSLNLRSRSSTTLLPISTNHEPPPLFRINLFSQVGTIDDKTALLGMSLAASQSNGIIFHTGNSEGPRPHAPVSIYVAASISQPCFFGLGFGGLGFGVLGFGLALGLGFRGFGVRGLGSRVWGLGVTTNSLQPTIALAPNAPLLHSSPTQSTTPSHTASTIPIELPYSQPTTQPPTIPNDPKSTSQPPQDCSLILQSAMAPIALHTNLFQPLDTATCMENKMASLQSQSDASSAIEVSVETSTASVLPSDSHDDSPVPSPKTVRKKKGGRKRKETKIIASNLDTLAPSIAIPPWQYTTNITSSNSCRIFVGWNPHKLSLTHLTSYSQWLMSHPKKKNPISIAGSTEIGYGDWLRKGKLLICLWFKKNPPRRQRLQTKEKKKIYLAWRRGSLAVLRWRGSWAASPGDVNGGEKFLPLPLFFLPFSVAFSASGQNRGGPSLARCNGWSANI</sequence>
<keyword evidence="4" id="KW-1185">Reference proteome</keyword>
<evidence type="ECO:0000313" key="3">
    <source>
        <dbReference type="EMBL" id="KAJ6978396.1"/>
    </source>
</evidence>
<accession>A0AAD6Q495</accession>
<evidence type="ECO:0000313" key="4">
    <source>
        <dbReference type="Proteomes" id="UP001164929"/>
    </source>
</evidence>
<feature type="region of interest" description="Disordered" evidence="1">
    <location>
        <begin position="251"/>
        <end position="290"/>
    </location>
</feature>
<dbReference type="Proteomes" id="UP001164929">
    <property type="component" value="Chromosome 11"/>
</dbReference>
<name>A0AAD6Q495_9ROSI</name>
<evidence type="ECO:0000256" key="1">
    <source>
        <dbReference type="SAM" id="MobiDB-lite"/>
    </source>
</evidence>
<gene>
    <name evidence="3" type="ORF">NC653_026711</name>
</gene>
<keyword evidence="2" id="KW-0472">Membrane</keyword>
<protein>
    <submittedName>
        <fullName evidence="3">Uncharacterized protein</fullName>
    </submittedName>
</protein>
<proteinExistence type="predicted"/>
<dbReference type="AlphaFoldDB" id="A0AAD6Q495"/>
<keyword evidence="2" id="KW-0812">Transmembrane</keyword>
<feature type="compositionally biased region" description="Basic residues" evidence="1">
    <location>
        <begin position="279"/>
        <end position="290"/>
    </location>
</feature>